<comment type="pathway">
    <text evidence="2">Cofactor biosynthesis; biotin biosynthesis; biotin from 7,8-diaminononanoate: step 2/2.</text>
</comment>
<dbReference type="Pfam" id="PF04055">
    <property type="entry name" value="Radical_SAM"/>
    <property type="match status" value="1"/>
</dbReference>
<evidence type="ECO:0000256" key="8">
    <source>
        <dbReference type="ARBA" id="ARBA00022714"/>
    </source>
</evidence>
<gene>
    <name evidence="16" type="ORF">DTER00134_LOCUS4038</name>
</gene>
<keyword evidence="11" id="KW-0408">Iron</keyword>
<dbReference type="SFLD" id="SFLDG01278">
    <property type="entry name" value="biotin_synthase_like"/>
    <property type="match status" value="1"/>
</dbReference>
<evidence type="ECO:0000256" key="5">
    <source>
        <dbReference type="ARBA" id="ARBA00022485"/>
    </source>
</evidence>
<feature type="region of interest" description="Disordered" evidence="14">
    <location>
        <begin position="57"/>
        <end position="76"/>
    </location>
</feature>
<dbReference type="CDD" id="cd01335">
    <property type="entry name" value="Radical_SAM"/>
    <property type="match status" value="1"/>
</dbReference>
<keyword evidence="12" id="KW-0411">Iron-sulfur</keyword>
<comment type="similarity">
    <text evidence="3">Belongs to the radical SAM superfamily. Biotin synthase family.</text>
</comment>
<keyword evidence="6" id="KW-0808">Transferase</keyword>
<dbReference type="SFLD" id="SFLDF00272">
    <property type="entry name" value="biotin_synthase"/>
    <property type="match status" value="1"/>
</dbReference>
<dbReference type="PANTHER" id="PTHR22976">
    <property type="entry name" value="BIOTIN SYNTHASE"/>
    <property type="match status" value="1"/>
</dbReference>
<evidence type="ECO:0000313" key="16">
    <source>
        <dbReference type="EMBL" id="CAE0488968.1"/>
    </source>
</evidence>
<evidence type="ECO:0000256" key="6">
    <source>
        <dbReference type="ARBA" id="ARBA00022679"/>
    </source>
</evidence>
<dbReference type="NCBIfam" id="TIGR00433">
    <property type="entry name" value="bioB"/>
    <property type="match status" value="1"/>
</dbReference>
<reference evidence="16" key="1">
    <citation type="submission" date="2021-01" db="EMBL/GenBank/DDBJ databases">
        <authorList>
            <person name="Corre E."/>
            <person name="Pelletier E."/>
            <person name="Niang G."/>
            <person name="Scheremetjew M."/>
            <person name="Finn R."/>
            <person name="Kale V."/>
            <person name="Holt S."/>
            <person name="Cochrane G."/>
            <person name="Meng A."/>
            <person name="Brown T."/>
            <person name="Cohen L."/>
        </authorList>
    </citation>
    <scope>NUCLEOTIDE SEQUENCE</scope>
    <source>
        <strain evidence="16">CCMP1320</strain>
    </source>
</reference>
<dbReference type="Gene3D" id="3.20.20.70">
    <property type="entry name" value="Aldolase class I"/>
    <property type="match status" value="1"/>
</dbReference>
<keyword evidence="9" id="KW-0479">Metal-binding</keyword>
<evidence type="ECO:0000256" key="2">
    <source>
        <dbReference type="ARBA" id="ARBA00004942"/>
    </source>
</evidence>
<sequence>MIPVVGRRLLHQLAAAEATTLLPVTASRAYTTPSVQQQAEAATQAVAAAPRIVLQQQGEEGVSSSSSTTPTTSNSRPRWLEQLGVIRTDWTREEIAEVYHTPILDLVYNAATVHRMYNDPQMVQRCTLLSIKTGGCPENCNYCSQSSHWDDTGVKAEKLLDLEPVYQAALRAHQAGSTRFCMGAAWRGPSQIGPRQWQRVLDMVSKIRGLGMEVCTTLGMVTPEQASQLREAGLTAYNHNLDTSPEYYSKVTTTRKYEDRLTTLKAVRDAGISVCAGGIIGLGEGPQDRVGLIHQLATLPEHPESVPINRLVAIKGTPLGDTGIEPPSGLDLVRCIATARVVMPATVVRLSAGRLNLSIADQAMAFMAGANSIFDGDKLLTTANNDRNEDSIMFETLGLRSRPAFMPYASGGESSRTFDSEAAAVEAMGGSGCKAPNEEAKRAPLNSQAMAAGVGAATEASAAAAAQAAASEGGCCGGGCKA</sequence>
<comment type="cofactor">
    <cofactor evidence="1">
        <name>[4Fe-4S] cluster</name>
        <dbReference type="ChEBI" id="CHEBI:49883"/>
    </cofactor>
</comment>
<dbReference type="UniPathway" id="UPA00078">
    <property type="reaction ID" value="UER00162"/>
</dbReference>
<dbReference type="InterPro" id="IPR024177">
    <property type="entry name" value="Biotin_synthase"/>
</dbReference>
<dbReference type="GO" id="GO:0004076">
    <property type="term" value="F:biotin synthase activity"/>
    <property type="evidence" value="ECO:0007669"/>
    <property type="project" value="UniProtKB-EC"/>
</dbReference>
<dbReference type="PROSITE" id="PS51918">
    <property type="entry name" value="RADICAL_SAM"/>
    <property type="match status" value="1"/>
</dbReference>
<evidence type="ECO:0000256" key="7">
    <source>
        <dbReference type="ARBA" id="ARBA00022691"/>
    </source>
</evidence>
<evidence type="ECO:0000256" key="1">
    <source>
        <dbReference type="ARBA" id="ARBA00001966"/>
    </source>
</evidence>
<comment type="cofactor">
    <cofactor evidence="13">
        <name>[2Fe-2S] cluster</name>
        <dbReference type="ChEBI" id="CHEBI:190135"/>
    </cofactor>
</comment>
<dbReference type="GO" id="GO:0051539">
    <property type="term" value="F:4 iron, 4 sulfur cluster binding"/>
    <property type="evidence" value="ECO:0007669"/>
    <property type="project" value="UniProtKB-KW"/>
</dbReference>
<feature type="compositionally biased region" description="Low complexity" evidence="14">
    <location>
        <begin position="63"/>
        <end position="75"/>
    </location>
</feature>
<evidence type="ECO:0000256" key="12">
    <source>
        <dbReference type="ARBA" id="ARBA00023014"/>
    </source>
</evidence>
<evidence type="ECO:0000256" key="10">
    <source>
        <dbReference type="ARBA" id="ARBA00022756"/>
    </source>
</evidence>
<keyword evidence="5" id="KW-0004">4Fe-4S</keyword>
<dbReference type="InterPro" id="IPR007197">
    <property type="entry name" value="rSAM"/>
</dbReference>
<evidence type="ECO:0000256" key="9">
    <source>
        <dbReference type="ARBA" id="ARBA00022723"/>
    </source>
</evidence>
<proteinExistence type="inferred from homology"/>
<evidence type="ECO:0000259" key="15">
    <source>
        <dbReference type="PROSITE" id="PS51918"/>
    </source>
</evidence>
<dbReference type="EMBL" id="HBIP01007559">
    <property type="protein sequence ID" value="CAE0488968.1"/>
    <property type="molecule type" value="Transcribed_RNA"/>
</dbReference>
<dbReference type="SMART" id="SM00729">
    <property type="entry name" value="Elp3"/>
    <property type="match status" value="1"/>
</dbReference>
<evidence type="ECO:0000256" key="14">
    <source>
        <dbReference type="SAM" id="MobiDB-lite"/>
    </source>
</evidence>
<accession>A0A7S3QPN4</accession>
<dbReference type="InterPro" id="IPR058240">
    <property type="entry name" value="rSAM_sf"/>
</dbReference>
<evidence type="ECO:0000256" key="3">
    <source>
        <dbReference type="ARBA" id="ARBA00010765"/>
    </source>
</evidence>
<dbReference type="GO" id="GO:0005739">
    <property type="term" value="C:mitochondrion"/>
    <property type="evidence" value="ECO:0007669"/>
    <property type="project" value="TreeGrafter"/>
</dbReference>
<dbReference type="EC" id="2.8.1.6" evidence="4"/>
<dbReference type="InterPro" id="IPR010722">
    <property type="entry name" value="BATS_dom"/>
</dbReference>
<evidence type="ECO:0000256" key="13">
    <source>
        <dbReference type="ARBA" id="ARBA00034078"/>
    </source>
</evidence>
<dbReference type="SUPFAM" id="SSF102114">
    <property type="entry name" value="Radical SAM enzymes"/>
    <property type="match status" value="1"/>
</dbReference>
<dbReference type="InterPro" id="IPR006638">
    <property type="entry name" value="Elp3/MiaA/NifB-like_rSAM"/>
</dbReference>
<name>A0A7S3QPN4_DUNTE</name>
<dbReference type="HAMAP" id="MF_01694">
    <property type="entry name" value="BioB"/>
    <property type="match status" value="1"/>
</dbReference>
<evidence type="ECO:0000256" key="4">
    <source>
        <dbReference type="ARBA" id="ARBA00012236"/>
    </source>
</evidence>
<dbReference type="SFLD" id="SFLDG01060">
    <property type="entry name" value="BATS_domain_containing"/>
    <property type="match status" value="1"/>
</dbReference>
<dbReference type="AlphaFoldDB" id="A0A7S3QPN4"/>
<dbReference type="SMART" id="SM00876">
    <property type="entry name" value="BATS"/>
    <property type="match status" value="1"/>
</dbReference>
<dbReference type="GO" id="GO:0046872">
    <property type="term" value="F:metal ion binding"/>
    <property type="evidence" value="ECO:0007669"/>
    <property type="project" value="UniProtKB-KW"/>
</dbReference>
<dbReference type="InterPro" id="IPR013785">
    <property type="entry name" value="Aldolase_TIM"/>
</dbReference>
<dbReference type="InterPro" id="IPR002684">
    <property type="entry name" value="Biotin_synth/BioAB"/>
</dbReference>
<evidence type="ECO:0000256" key="11">
    <source>
        <dbReference type="ARBA" id="ARBA00023004"/>
    </source>
</evidence>
<dbReference type="PANTHER" id="PTHR22976:SF2">
    <property type="entry name" value="BIOTIN SYNTHASE, MITOCHONDRIAL"/>
    <property type="match status" value="1"/>
</dbReference>
<keyword evidence="8" id="KW-0001">2Fe-2S</keyword>
<organism evidence="16">
    <name type="scientific">Dunaliella tertiolecta</name>
    <name type="common">Green alga</name>
    <dbReference type="NCBI Taxonomy" id="3047"/>
    <lineage>
        <taxon>Eukaryota</taxon>
        <taxon>Viridiplantae</taxon>
        <taxon>Chlorophyta</taxon>
        <taxon>core chlorophytes</taxon>
        <taxon>Chlorophyceae</taxon>
        <taxon>CS clade</taxon>
        <taxon>Chlamydomonadales</taxon>
        <taxon>Dunaliellaceae</taxon>
        <taxon>Dunaliella</taxon>
    </lineage>
</organism>
<keyword evidence="7" id="KW-0949">S-adenosyl-L-methionine</keyword>
<protein>
    <recommendedName>
        <fullName evidence="4">biotin synthase</fullName>
        <ecNumber evidence="4">2.8.1.6</ecNumber>
    </recommendedName>
</protein>
<dbReference type="Pfam" id="PF06968">
    <property type="entry name" value="BATS"/>
    <property type="match status" value="1"/>
</dbReference>
<keyword evidence="10" id="KW-0093">Biotin biosynthesis</keyword>
<dbReference type="SFLD" id="SFLDS00029">
    <property type="entry name" value="Radical_SAM"/>
    <property type="match status" value="1"/>
</dbReference>
<dbReference type="GO" id="GO:0009102">
    <property type="term" value="P:biotin biosynthetic process"/>
    <property type="evidence" value="ECO:0007669"/>
    <property type="project" value="UniProtKB-UniPathway"/>
</dbReference>
<dbReference type="GO" id="GO:0051537">
    <property type="term" value="F:2 iron, 2 sulfur cluster binding"/>
    <property type="evidence" value="ECO:0007669"/>
    <property type="project" value="UniProtKB-KW"/>
</dbReference>
<feature type="domain" description="Radical SAM core" evidence="15">
    <location>
        <begin position="121"/>
        <end position="354"/>
    </location>
</feature>